<dbReference type="PANTHER" id="PTHR22911:SF6">
    <property type="entry name" value="SOLUTE CARRIER FAMILY 35 MEMBER G1"/>
    <property type="match status" value="1"/>
</dbReference>
<dbReference type="OMA" id="FWCLATG"/>
<protein>
    <recommendedName>
        <fullName evidence="6">EamA domain-containing protein</fullName>
    </recommendedName>
</protein>
<evidence type="ECO:0000256" key="4">
    <source>
        <dbReference type="ARBA" id="ARBA00023136"/>
    </source>
</evidence>
<feature type="transmembrane region" description="Helical" evidence="5">
    <location>
        <begin position="259"/>
        <end position="280"/>
    </location>
</feature>
<keyword evidence="3 5" id="KW-1133">Transmembrane helix</keyword>
<organism evidence="7 9">
    <name type="scientific">Polarella glacialis</name>
    <name type="common">Dinoflagellate</name>
    <dbReference type="NCBI Taxonomy" id="89957"/>
    <lineage>
        <taxon>Eukaryota</taxon>
        <taxon>Sar</taxon>
        <taxon>Alveolata</taxon>
        <taxon>Dinophyceae</taxon>
        <taxon>Suessiales</taxon>
        <taxon>Suessiaceae</taxon>
        <taxon>Polarella</taxon>
    </lineage>
</organism>
<evidence type="ECO:0000259" key="6">
    <source>
        <dbReference type="Pfam" id="PF00892"/>
    </source>
</evidence>
<dbReference type="InterPro" id="IPR037185">
    <property type="entry name" value="EmrE-like"/>
</dbReference>
<proteinExistence type="predicted"/>
<dbReference type="GO" id="GO:0016020">
    <property type="term" value="C:membrane"/>
    <property type="evidence" value="ECO:0007669"/>
    <property type="project" value="UniProtKB-SubCell"/>
</dbReference>
<feature type="transmembrane region" description="Helical" evidence="5">
    <location>
        <begin position="110"/>
        <end position="129"/>
    </location>
</feature>
<keyword evidence="2 5" id="KW-0812">Transmembrane</keyword>
<keyword evidence="9" id="KW-1185">Reference proteome</keyword>
<feature type="transmembrane region" description="Helical" evidence="5">
    <location>
        <begin position="52"/>
        <end position="74"/>
    </location>
</feature>
<dbReference type="Pfam" id="PF00892">
    <property type="entry name" value="EamA"/>
    <property type="match status" value="1"/>
</dbReference>
<feature type="transmembrane region" description="Helical" evidence="5">
    <location>
        <begin position="205"/>
        <end position="222"/>
    </location>
</feature>
<dbReference type="InterPro" id="IPR000620">
    <property type="entry name" value="EamA_dom"/>
</dbReference>
<feature type="transmembrane region" description="Helical" evidence="5">
    <location>
        <begin position="20"/>
        <end position="40"/>
    </location>
</feature>
<comment type="subcellular location">
    <subcellularLocation>
        <location evidence="1">Membrane</location>
        <topology evidence="1">Multi-pass membrane protein</topology>
    </subcellularLocation>
</comment>
<dbReference type="SUPFAM" id="SSF103481">
    <property type="entry name" value="Multidrug resistance efflux transporter EmrE"/>
    <property type="match status" value="1"/>
</dbReference>
<feature type="transmembrane region" description="Helical" evidence="5">
    <location>
        <begin position="234"/>
        <end position="253"/>
    </location>
</feature>
<dbReference type="PANTHER" id="PTHR22911">
    <property type="entry name" value="ACYL-MALONYL CONDENSING ENZYME-RELATED"/>
    <property type="match status" value="1"/>
</dbReference>
<dbReference type="SUPFAM" id="SSF103473">
    <property type="entry name" value="MFS general substrate transporter"/>
    <property type="match status" value="1"/>
</dbReference>
<name>A0A813GMJ7_POLGL</name>
<comment type="caution">
    <text evidence="7">The sequence shown here is derived from an EMBL/GenBank/DDBJ whole genome shotgun (WGS) entry which is preliminary data.</text>
</comment>
<dbReference type="EMBL" id="CAJNNV010028980">
    <property type="protein sequence ID" value="CAE8626507.1"/>
    <property type="molecule type" value="Genomic_DNA"/>
</dbReference>
<evidence type="ECO:0000313" key="7">
    <source>
        <dbReference type="EMBL" id="CAE8626507.1"/>
    </source>
</evidence>
<dbReference type="Proteomes" id="UP000654075">
    <property type="component" value="Unassembled WGS sequence"/>
</dbReference>
<keyword evidence="4 5" id="KW-0472">Membrane</keyword>
<dbReference type="Proteomes" id="UP000626109">
    <property type="component" value="Unassembled WGS sequence"/>
</dbReference>
<feature type="transmembrane region" description="Helical" evidence="5">
    <location>
        <begin position="141"/>
        <end position="158"/>
    </location>
</feature>
<sequence length="324" mass="34544">AMLLRQAKEFGGSDSPWQLVFWRYVGVAALGVPTVIFMSGGPSQVYDGLQSAMGCMATAAVIQSAASIGITVALMETDPARALTLVSLSPVWSAMLSRIFLKEVLPWRTVALVASGILAIALVIVPTLVEGAGSNASLRGDLIASATGLAFAIYFTYLRYVRRHNPNLPIFAGSVISAFANCFIAGVLCLTSGSDLTSSLNPEWFAVVFTTSAMVLVLQVAFTVCPRYITSAEIGLVMLLELMLGPVWVYARFGDVPSLWTVAGGTTLIFAIAVHEVIALRIQQERQLEQKADASTEEAKETTATTTTAKNKSNFVVCCGGWFV</sequence>
<dbReference type="OrthoDB" id="306876at2759"/>
<dbReference type="EMBL" id="CAJNNW010032465">
    <property type="protein sequence ID" value="CAE8713211.1"/>
    <property type="molecule type" value="Genomic_DNA"/>
</dbReference>
<evidence type="ECO:0000256" key="2">
    <source>
        <dbReference type="ARBA" id="ARBA00022692"/>
    </source>
</evidence>
<feature type="domain" description="EamA" evidence="6">
    <location>
        <begin position="10"/>
        <end position="124"/>
    </location>
</feature>
<dbReference type="InterPro" id="IPR036259">
    <property type="entry name" value="MFS_trans_sf"/>
</dbReference>
<gene>
    <name evidence="7" type="ORF">PGLA1383_LOCUS43435</name>
    <name evidence="8" type="ORF">PGLA2088_LOCUS37398</name>
</gene>
<feature type="transmembrane region" description="Helical" evidence="5">
    <location>
        <begin position="170"/>
        <end position="193"/>
    </location>
</feature>
<evidence type="ECO:0000256" key="1">
    <source>
        <dbReference type="ARBA" id="ARBA00004141"/>
    </source>
</evidence>
<feature type="non-terminal residue" evidence="7">
    <location>
        <position position="1"/>
    </location>
</feature>
<dbReference type="AlphaFoldDB" id="A0A813GMJ7"/>
<reference evidence="7" key="1">
    <citation type="submission" date="2021-02" db="EMBL/GenBank/DDBJ databases">
        <authorList>
            <person name="Dougan E. K."/>
            <person name="Rhodes N."/>
            <person name="Thang M."/>
            <person name="Chan C."/>
        </authorList>
    </citation>
    <scope>NUCLEOTIDE SEQUENCE</scope>
</reference>
<evidence type="ECO:0000256" key="5">
    <source>
        <dbReference type="SAM" id="Phobius"/>
    </source>
</evidence>
<evidence type="ECO:0000256" key="3">
    <source>
        <dbReference type="ARBA" id="ARBA00022989"/>
    </source>
</evidence>
<evidence type="ECO:0000313" key="8">
    <source>
        <dbReference type="EMBL" id="CAE8713211.1"/>
    </source>
</evidence>
<evidence type="ECO:0000313" key="9">
    <source>
        <dbReference type="Proteomes" id="UP000654075"/>
    </source>
</evidence>
<accession>A0A813GMJ7</accession>